<protein>
    <submittedName>
        <fullName evidence="1">Uncharacterized protein</fullName>
    </submittedName>
</protein>
<dbReference type="AlphaFoldDB" id="A0AAV4NBT1"/>
<accession>A0AAV4NBT1</accession>
<organism evidence="1 2">
    <name type="scientific">Caerostris extrusa</name>
    <name type="common">Bark spider</name>
    <name type="synonym">Caerostris bankana</name>
    <dbReference type="NCBI Taxonomy" id="172846"/>
    <lineage>
        <taxon>Eukaryota</taxon>
        <taxon>Metazoa</taxon>
        <taxon>Ecdysozoa</taxon>
        <taxon>Arthropoda</taxon>
        <taxon>Chelicerata</taxon>
        <taxon>Arachnida</taxon>
        <taxon>Araneae</taxon>
        <taxon>Araneomorphae</taxon>
        <taxon>Entelegynae</taxon>
        <taxon>Araneoidea</taxon>
        <taxon>Araneidae</taxon>
        <taxon>Caerostris</taxon>
    </lineage>
</organism>
<dbReference type="Proteomes" id="UP001054945">
    <property type="component" value="Unassembled WGS sequence"/>
</dbReference>
<evidence type="ECO:0000313" key="2">
    <source>
        <dbReference type="Proteomes" id="UP001054945"/>
    </source>
</evidence>
<reference evidence="1 2" key="1">
    <citation type="submission" date="2021-06" db="EMBL/GenBank/DDBJ databases">
        <title>Caerostris extrusa draft genome.</title>
        <authorList>
            <person name="Kono N."/>
            <person name="Arakawa K."/>
        </authorList>
    </citation>
    <scope>NUCLEOTIDE SEQUENCE [LARGE SCALE GENOMIC DNA]</scope>
</reference>
<proteinExistence type="predicted"/>
<dbReference type="EMBL" id="BPLR01020669">
    <property type="protein sequence ID" value="GIX81333.1"/>
    <property type="molecule type" value="Genomic_DNA"/>
</dbReference>
<sequence>MMRLPWRTRDFHGSTHIMLCECSLGIGGESVATNDSHRQHILGHRFLSGGIGLLEALLKWRVLVLTKRTKRGWVREPVERDSSIAVGVEHFTDPYLLT</sequence>
<gene>
    <name evidence="1" type="ORF">CEXT_498751</name>
</gene>
<keyword evidence="2" id="KW-1185">Reference proteome</keyword>
<name>A0AAV4NBT1_CAEEX</name>
<comment type="caution">
    <text evidence="1">The sequence shown here is derived from an EMBL/GenBank/DDBJ whole genome shotgun (WGS) entry which is preliminary data.</text>
</comment>
<evidence type="ECO:0000313" key="1">
    <source>
        <dbReference type="EMBL" id="GIX81333.1"/>
    </source>
</evidence>